<dbReference type="GO" id="GO:0005886">
    <property type="term" value="C:plasma membrane"/>
    <property type="evidence" value="ECO:0007669"/>
    <property type="project" value="TreeGrafter"/>
</dbReference>
<keyword evidence="1" id="KW-0812">Transmembrane</keyword>
<reference evidence="2" key="1">
    <citation type="submission" date="2020-07" db="EMBL/GenBank/DDBJ databases">
        <title>Koleobacter methoxysyntrophicus gen. nov., sp. nov., a novel anaerobic bacterium isolated from deep subsurface oil field and proposal of Koleobacterales ord. nov. in the phylum Firmicutes.</title>
        <authorList>
            <person name="Sakamoto S."/>
            <person name="Tamaki H."/>
        </authorList>
    </citation>
    <scope>NUCLEOTIDE SEQUENCE</scope>
    <source>
        <strain evidence="2">NRmbB1</strain>
    </source>
</reference>
<name>A0A8A0RIX8_9FIRM</name>
<keyword evidence="1" id="KW-0472">Membrane</keyword>
<feature type="transmembrane region" description="Helical" evidence="1">
    <location>
        <begin position="405"/>
        <end position="428"/>
    </location>
</feature>
<dbReference type="Pfam" id="PF02447">
    <property type="entry name" value="GntP_permease"/>
    <property type="match status" value="1"/>
</dbReference>
<organism evidence="2 3">
    <name type="scientific">Koleobacter methoxysyntrophicus</name>
    <dbReference type="NCBI Taxonomy" id="2751313"/>
    <lineage>
        <taxon>Bacteria</taxon>
        <taxon>Bacillati</taxon>
        <taxon>Bacillota</taxon>
        <taxon>Clostridia</taxon>
        <taxon>Koleobacterales</taxon>
        <taxon>Koleobacteraceae</taxon>
        <taxon>Koleobacter</taxon>
    </lineage>
</organism>
<dbReference type="InterPro" id="IPR003474">
    <property type="entry name" value="Glcn_transporter"/>
</dbReference>
<dbReference type="KEGG" id="kme:H0A61_00723"/>
<feature type="transmembrane region" description="Helical" evidence="1">
    <location>
        <begin position="95"/>
        <end position="124"/>
    </location>
</feature>
<gene>
    <name evidence="2" type="ORF">H0A61_00723</name>
</gene>
<dbReference type="Proteomes" id="UP000662904">
    <property type="component" value="Chromosome"/>
</dbReference>
<evidence type="ECO:0000313" key="2">
    <source>
        <dbReference type="EMBL" id="QSQ08401.1"/>
    </source>
</evidence>
<dbReference type="GO" id="GO:0015128">
    <property type="term" value="F:gluconate transmembrane transporter activity"/>
    <property type="evidence" value="ECO:0007669"/>
    <property type="project" value="InterPro"/>
</dbReference>
<feature type="transmembrane region" description="Helical" evidence="1">
    <location>
        <begin position="252"/>
        <end position="269"/>
    </location>
</feature>
<proteinExistence type="predicted"/>
<feature type="transmembrane region" description="Helical" evidence="1">
    <location>
        <begin position="136"/>
        <end position="154"/>
    </location>
</feature>
<keyword evidence="1" id="KW-1133">Transmembrane helix</keyword>
<feature type="transmembrane region" description="Helical" evidence="1">
    <location>
        <begin position="174"/>
        <end position="195"/>
    </location>
</feature>
<keyword evidence="3" id="KW-1185">Reference proteome</keyword>
<evidence type="ECO:0008006" key="4">
    <source>
        <dbReference type="Google" id="ProtNLM"/>
    </source>
</evidence>
<accession>A0A8A0RIX8</accession>
<dbReference type="PANTHER" id="PTHR30354">
    <property type="entry name" value="GNT FAMILY GLUCONATE TRANSPORTER"/>
    <property type="match status" value="1"/>
</dbReference>
<dbReference type="EMBL" id="CP059066">
    <property type="protein sequence ID" value="QSQ08401.1"/>
    <property type="molecule type" value="Genomic_DNA"/>
</dbReference>
<dbReference type="PANTHER" id="PTHR30354:SF7">
    <property type="entry name" value="BLL7963 PROTEIN"/>
    <property type="match status" value="1"/>
</dbReference>
<dbReference type="AlphaFoldDB" id="A0A8A0RIX8"/>
<evidence type="ECO:0000256" key="1">
    <source>
        <dbReference type="SAM" id="Phobius"/>
    </source>
</evidence>
<dbReference type="RefSeq" id="WP_206708615.1">
    <property type="nucleotide sequence ID" value="NZ_CP059066.1"/>
</dbReference>
<protein>
    <recommendedName>
        <fullName evidence="4">Citrate transporter</fullName>
    </recommendedName>
</protein>
<sequence length="429" mass="44858">MFGIILGLALLMFVTMKGASILIAGPVLALVVALFGKVPLLEAYSKHFMGGAAGYFESWFPTFMLGAIFGKIMDDTGAAESIAHFITSKIGKERAIIAIVAATAILTYGGISLFVVVFTMYPLAMAMFKEANLPKRLIPGCIALGAFTFTMTAIPGTPQIQNIIPTKYFGTDAMAAPIVGLVAAVIMAVGGTYYMSVRAKQAKEMGEGFVPGPKDERYLQEAKNEAKDLPNPGLALIPLLIILFLLDILKLNIVVSLTGGVLAAVILFFKKMPNPLNTLNQGAISSLIAIMNTASAVGFGTVVKVVPGFKDLVDLLSRVSMGNGLVYDAIATNILAGSTGSASGGMSIALEAMAEKFLATGADPELLHRVASLASGGLDTLPHNGAVLTLLAVCGLTHKDSYRDIFVVSLLIPILSVIAAIILGSMGIK</sequence>
<evidence type="ECO:0000313" key="3">
    <source>
        <dbReference type="Proteomes" id="UP000662904"/>
    </source>
</evidence>